<feature type="domain" description="Primase C-terminal 2" evidence="2">
    <location>
        <begin position="222"/>
        <end position="272"/>
    </location>
</feature>
<dbReference type="SUPFAM" id="SSF56747">
    <property type="entry name" value="Prim-pol domain"/>
    <property type="match status" value="1"/>
</dbReference>
<comment type="caution">
    <text evidence="4">The sequence shown here is derived from an EMBL/GenBank/DDBJ whole genome shotgun (WGS) entry which is preliminary data.</text>
</comment>
<dbReference type="InterPro" id="IPR007936">
    <property type="entry name" value="VapE-like_dom"/>
</dbReference>
<dbReference type="InterPro" id="IPR014819">
    <property type="entry name" value="PriCT_2"/>
</dbReference>
<dbReference type="Pfam" id="PF08707">
    <property type="entry name" value="PriCT_2"/>
    <property type="match status" value="1"/>
</dbReference>
<name>A0A9D7S7I3_9BACT</name>
<dbReference type="Proteomes" id="UP000808349">
    <property type="component" value="Unassembled WGS sequence"/>
</dbReference>
<sequence length="703" mass="80997">MTHLFKLLENSGSLVPIVEDKKSFIGWNKYQTTPPTREELTNWISGSYKGFGLIMGYGDYQVIDIDIKNANTDQANYLFETVWSYIPNDLKLKITVQKTRNNGLHMIYRCKIPAIHEKILINPESKKTVVETIGAKNYILIEPSPNYKIVSGSLDDIHEISVDEHNSLIGYFKKMDTYSVNENEIKINPDLDIDLISKQIQTEGVKKEIQKLVNEIVSKNLNVTTDYNQWIEIGYALGNELGEDGRDYFHSLGENHPEYEINGSDQQYNSILKSIQQNDSKRRLKIRRLKQILREILKDQVNSIDENKVTLDTKYILSYIMTKGFKRNLFTNNVENQEGIPVKDVDVNSIYVDLSIQGYRTSVRTINSIIGSNRIQSYNPLVEWLESVELDGNEKALDDFINCFKLKTSKPESAIALRHLLIKWLLQFPAVIYDNKTPRLVLVLIGESYIGKTEVLRRLLPNDFKKYYAESGLDREKDSDILMTENILINIDELSGITSTTKGYEKFKSLVSVENFNTRVPFGLRNECMQRKAILCGTSNNMDIIKDHSTGNTRLLPLELEFIDQEALNAIDRRQLFGFLSKLYKEKGADHLRLTPDEVKVLKNMSEDYTEINMEKDLIIRYLQPAPKEKKTFKTISEIINYLSSFSTSDIKPKAISRELGKLDRTFVKDRKRLNGQNLNGYYVSFIQGDYSNDLSEVFELSE</sequence>
<accession>A0A9D7S7I3</accession>
<dbReference type="InterPro" id="IPR015330">
    <property type="entry name" value="DNA_primase/pol_bifunc_N"/>
</dbReference>
<organism evidence="4 5">
    <name type="scientific">Candidatus Defluviibacterium haderslevense</name>
    <dbReference type="NCBI Taxonomy" id="2981993"/>
    <lineage>
        <taxon>Bacteria</taxon>
        <taxon>Pseudomonadati</taxon>
        <taxon>Bacteroidota</taxon>
        <taxon>Saprospiria</taxon>
        <taxon>Saprospirales</taxon>
        <taxon>Saprospiraceae</taxon>
        <taxon>Candidatus Defluviibacterium</taxon>
    </lineage>
</organism>
<reference evidence="4 5" key="1">
    <citation type="submission" date="2020-10" db="EMBL/GenBank/DDBJ databases">
        <title>Connecting structure to function with the recovery of over 1000 high-quality activated sludge metagenome-assembled genomes encoding full-length rRNA genes using long-read sequencing.</title>
        <authorList>
            <person name="Singleton C.M."/>
            <person name="Petriglieri F."/>
            <person name="Kristensen J.M."/>
            <person name="Kirkegaard R.H."/>
            <person name="Michaelsen T.Y."/>
            <person name="Andersen M.H."/>
            <person name="Karst S.M."/>
            <person name="Dueholm M.S."/>
            <person name="Nielsen P.H."/>
            <person name="Albertsen M."/>
        </authorList>
    </citation>
    <scope>NUCLEOTIDE SEQUENCE [LARGE SCALE GENOMIC DNA]</scope>
    <source>
        <strain evidence="4">Ribe_18-Q3-R11-54_BAT3C.373</strain>
    </source>
</reference>
<feature type="domain" description="DNA primase/polymerase bifunctional N-terminal" evidence="3">
    <location>
        <begin position="13"/>
        <end position="152"/>
    </location>
</feature>
<evidence type="ECO:0000259" key="1">
    <source>
        <dbReference type="Pfam" id="PF05272"/>
    </source>
</evidence>
<dbReference type="EMBL" id="JADKFW010000004">
    <property type="protein sequence ID" value="MBK9716791.1"/>
    <property type="molecule type" value="Genomic_DNA"/>
</dbReference>
<dbReference type="Pfam" id="PF05272">
    <property type="entry name" value="VapE-like_dom"/>
    <property type="match status" value="1"/>
</dbReference>
<gene>
    <name evidence="4" type="ORF">IPO85_04615</name>
</gene>
<feature type="domain" description="Virulence-associated protein E-like" evidence="1">
    <location>
        <begin position="385"/>
        <end position="610"/>
    </location>
</feature>
<evidence type="ECO:0000313" key="5">
    <source>
        <dbReference type="Proteomes" id="UP000808349"/>
    </source>
</evidence>
<dbReference type="GO" id="GO:0016817">
    <property type="term" value="F:hydrolase activity, acting on acid anhydrides"/>
    <property type="evidence" value="ECO:0007669"/>
    <property type="project" value="InterPro"/>
</dbReference>
<evidence type="ECO:0000259" key="3">
    <source>
        <dbReference type="Pfam" id="PF09250"/>
    </source>
</evidence>
<dbReference type="Pfam" id="PF09250">
    <property type="entry name" value="Prim-Pol"/>
    <property type="match status" value="1"/>
</dbReference>
<evidence type="ECO:0000259" key="2">
    <source>
        <dbReference type="Pfam" id="PF08707"/>
    </source>
</evidence>
<dbReference type="PANTHER" id="PTHR34985:SF1">
    <property type="entry name" value="SLR0554 PROTEIN"/>
    <property type="match status" value="1"/>
</dbReference>
<dbReference type="PANTHER" id="PTHR34985">
    <property type="entry name" value="SLR0554 PROTEIN"/>
    <property type="match status" value="1"/>
</dbReference>
<proteinExistence type="predicted"/>
<protein>
    <submittedName>
        <fullName evidence="4">Bifunctional DNA primase/polymerase</fullName>
    </submittedName>
</protein>
<evidence type="ECO:0000313" key="4">
    <source>
        <dbReference type="EMBL" id="MBK9716791.1"/>
    </source>
</evidence>
<dbReference type="Gene3D" id="3.30.720.160">
    <property type="entry name" value="Bifunctional DNA primase/polymerase, N-terminal"/>
    <property type="match status" value="1"/>
</dbReference>
<dbReference type="AlphaFoldDB" id="A0A9D7S7I3"/>